<keyword evidence="2" id="KW-0805">Transcription regulation</keyword>
<dbReference type="InterPro" id="IPR005119">
    <property type="entry name" value="LysR_subst-bd"/>
</dbReference>
<dbReference type="GO" id="GO:0043565">
    <property type="term" value="F:sequence-specific DNA binding"/>
    <property type="evidence" value="ECO:0007669"/>
    <property type="project" value="TreeGrafter"/>
</dbReference>
<dbReference type="Pfam" id="PF03466">
    <property type="entry name" value="LysR_substrate"/>
    <property type="match status" value="1"/>
</dbReference>
<evidence type="ECO:0000313" key="6">
    <source>
        <dbReference type="EMBL" id="TWB26273.1"/>
    </source>
</evidence>
<dbReference type="Pfam" id="PF00126">
    <property type="entry name" value="HTH_1"/>
    <property type="match status" value="1"/>
</dbReference>
<dbReference type="SUPFAM" id="SSF53850">
    <property type="entry name" value="Periplasmic binding protein-like II"/>
    <property type="match status" value="1"/>
</dbReference>
<protein>
    <submittedName>
        <fullName evidence="6">LysR family transcriptional regulator</fullName>
    </submittedName>
</protein>
<accession>A0A560FXB5</accession>
<evidence type="ECO:0000259" key="5">
    <source>
        <dbReference type="PROSITE" id="PS50931"/>
    </source>
</evidence>
<keyword evidence="7" id="KW-1185">Reference proteome</keyword>
<organism evidence="6 7">
    <name type="scientific">Nitrospirillum amazonense</name>
    <dbReference type="NCBI Taxonomy" id="28077"/>
    <lineage>
        <taxon>Bacteria</taxon>
        <taxon>Pseudomonadati</taxon>
        <taxon>Pseudomonadota</taxon>
        <taxon>Alphaproteobacteria</taxon>
        <taxon>Rhodospirillales</taxon>
        <taxon>Azospirillaceae</taxon>
        <taxon>Nitrospirillum</taxon>
    </lineage>
</organism>
<dbReference type="GO" id="GO:0003700">
    <property type="term" value="F:DNA-binding transcription factor activity"/>
    <property type="evidence" value="ECO:0007669"/>
    <property type="project" value="InterPro"/>
</dbReference>
<dbReference type="Gene3D" id="3.40.190.290">
    <property type="match status" value="1"/>
</dbReference>
<dbReference type="FunFam" id="1.10.10.10:FF:000001">
    <property type="entry name" value="LysR family transcriptional regulator"/>
    <property type="match status" value="1"/>
</dbReference>
<dbReference type="InterPro" id="IPR036390">
    <property type="entry name" value="WH_DNA-bd_sf"/>
</dbReference>
<dbReference type="Proteomes" id="UP000316545">
    <property type="component" value="Unassembled WGS sequence"/>
</dbReference>
<dbReference type="CDD" id="cd08473">
    <property type="entry name" value="PBP2_CrgA_like_4"/>
    <property type="match status" value="1"/>
</dbReference>
<dbReference type="PROSITE" id="PS50931">
    <property type="entry name" value="HTH_LYSR"/>
    <property type="match status" value="1"/>
</dbReference>
<dbReference type="AlphaFoldDB" id="A0A560FXB5"/>
<dbReference type="InterPro" id="IPR036388">
    <property type="entry name" value="WH-like_DNA-bd_sf"/>
</dbReference>
<sequence length="338" mass="37021">MFHDWNNGRRRQPGGDRGPTMRDLNDLYYFAQVVEHGGFAAAERALGVPKSTLSRRVSMLEDQLGVRLLQRSTRRFAVTDVGRTYHAHCLAMIAEAEAAQEVVDRTRAEPQGTVRVSCPTALVPTRVGSVVTRYMAQHPRVTIRLEASNRRVDVIEEGYDLAIRVRMPPLEDSDLIVKVLESHGSALVASPDFLDRHGRPATPEELSALPAADMPRTGGDYVWRLYGPDGILRTVPHQPRLITEDMALLRDAALSGIAIAQLPHFIIDNYLAQGMLEALLPGWTLPAGVVHAVFPSRRGLVPAVRGFIDALAAEFAERPTTPCPANPAWIGGGPDLGL</sequence>
<evidence type="ECO:0000313" key="7">
    <source>
        <dbReference type="Proteomes" id="UP000316545"/>
    </source>
</evidence>
<dbReference type="GO" id="GO:0006351">
    <property type="term" value="P:DNA-templated transcription"/>
    <property type="evidence" value="ECO:0007669"/>
    <property type="project" value="TreeGrafter"/>
</dbReference>
<reference evidence="6 7" key="1">
    <citation type="submission" date="2019-06" db="EMBL/GenBank/DDBJ databases">
        <title>Genomic Encyclopedia of Type Strains, Phase IV (KMG-V): Genome sequencing to study the core and pangenomes of soil and plant-associated prokaryotes.</title>
        <authorList>
            <person name="Whitman W."/>
        </authorList>
    </citation>
    <scope>NUCLEOTIDE SEQUENCE [LARGE SCALE GENOMIC DNA]</scope>
    <source>
        <strain evidence="6 7">BR 11865</strain>
    </source>
</reference>
<gene>
    <name evidence="6" type="ORF">FBZ88_10837</name>
</gene>
<dbReference type="EMBL" id="VITO01000008">
    <property type="protein sequence ID" value="TWB26273.1"/>
    <property type="molecule type" value="Genomic_DNA"/>
</dbReference>
<dbReference type="Gene3D" id="1.10.10.10">
    <property type="entry name" value="Winged helix-like DNA-binding domain superfamily/Winged helix DNA-binding domain"/>
    <property type="match status" value="1"/>
</dbReference>
<evidence type="ECO:0000256" key="3">
    <source>
        <dbReference type="ARBA" id="ARBA00023125"/>
    </source>
</evidence>
<keyword evidence="3" id="KW-0238">DNA-binding</keyword>
<evidence type="ECO:0000256" key="1">
    <source>
        <dbReference type="ARBA" id="ARBA00009437"/>
    </source>
</evidence>
<name>A0A560FXB5_9PROT</name>
<evidence type="ECO:0000256" key="2">
    <source>
        <dbReference type="ARBA" id="ARBA00023015"/>
    </source>
</evidence>
<dbReference type="InterPro" id="IPR000847">
    <property type="entry name" value="LysR_HTH_N"/>
</dbReference>
<dbReference type="InterPro" id="IPR058163">
    <property type="entry name" value="LysR-type_TF_proteobact-type"/>
</dbReference>
<keyword evidence="4" id="KW-0804">Transcription</keyword>
<proteinExistence type="inferred from homology"/>
<dbReference type="PANTHER" id="PTHR30537">
    <property type="entry name" value="HTH-TYPE TRANSCRIPTIONAL REGULATOR"/>
    <property type="match status" value="1"/>
</dbReference>
<comment type="caution">
    <text evidence="6">The sequence shown here is derived from an EMBL/GenBank/DDBJ whole genome shotgun (WGS) entry which is preliminary data.</text>
</comment>
<feature type="domain" description="HTH lysR-type" evidence="5">
    <location>
        <begin position="22"/>
        <end position="79"/>
    </location>
</feature>
<dbReference type="PANTHER" id="PTHR30537:SF31">
    <property type="entry name" value="TRANSCRIPTIONAL REGULATOR, LYSR FAMILY"/>
    <property type="match status" value="1"/>
</dbReference>
<evidence type="ECO:0000256" key="4">
    <source>
        <dbReference type="ARBA" id="ARBA00023163"/>
    </source>
</evidence>
<dbReference type="SUPFAM" id="SSF46785">
    <property type="entry name" value="Winged helix' DNA-binding domain"/>
    <property type="match status" value="1"/>
</dbReference>
<comment type="similarity">
    <text evidence="1">Belongs to the LysR transcriptional regulatory family.</text>
</comment>